<dbReference type="GO" id="GO:0006954">
    <property type="term" value="P:inflammatory response"/>
    <property type="evidence" value="ECO:0007669"/>
    <property type="project" value="UniProtKB-KW"/>
</dbReference>
<dbReference type="GO" id="GO:0005886">
    <property type="term" value="C:plasma membrane"/>
    <property type="evidence" value="ECO:0007669"/>
    <property type="project" value="TreeGrafter"/>
</dbReference>
<evidence type="ECO:0000256" key="1">
    <source>
        <dbReference type="ARBA" id="ARBA00004479"/>
    </source>
</evidence>
<dbReference type="InterPro" id="IPR003591">
    <property type="entry name" value="Leu-rich_rpt_typical-subtyp"/>
</dbReference>
<keyword evidence="8" id="KW-0391">Immunity</keyword>
<dbReference type="Pfam" id="PF13516">
    <property type="entry name" value="LRR_6"/>
    <property type="match status" value="1"/>
</dbReference>
<dbReference type="SMART" id="SM00369">
    <property type="entry name" value="LRR_TYP"/>
    <property type="match status" value="7"/>
</dbReference>
<keyword evidence="6" id="KW-0732">Signal</keyword>
<evidence type="ECO:0000256" key="5">
    <source>
        <dbReference type="ARBA" id="ARBA00022692"/>
    </source>
</evidence>
<evidence type="ECO:0000256" key="6">
    <source>
        <dbReference type="ARBA" id="ARBA00022729"/>
    </source>
</evidence>
<dbReference type="PRINTS" id="PR00019">
    <property type="entry name" value="LEURICHRPT"/>
</dbReference>
<dbReference type="SUPFAM" id="SSF52200">
    <property type="entry name" value="Toll/Interleukin receptor TIR domain"/>
    <property type="match status" value="1"/>
</dbReference>
<feature type="disulfide bond" evidence="15">
    <location>
        <begin position="103"/>
        <end position="109"/>
    </location>
</feature>
<dbReference type="Gene3D" id="3.40.50.10140">
    <property type="entry name" value="Toll/interleukin-1 receptor homology (TIR) domain"/>
    <property type="match status" value="1"/>
</dbReference>
<keyword evidence="12" id="KW-0675">Receptor</keyword>
<evidence type="ECO:0000256" key="12">
    <source>
        <dbReference type="ARBA" id="ARBA00023170"/>
    </source>
</evidence>
<dbReference type="GO" id="GO:0002224">
    <property type="term" value="P:toll-like receptor signaling pathway"/>
    <property type="evidence" value="ECO:0007669"/>
    <property type="project" value="InterPro"/>
</dbReference>
<evidence type="ECO:0000256" key="14">
    <source>
        <dbReference type="ARBA" id="ARBA00023198"/>
    </source>
</evidence>
<feature type="region of interest" description="Disordered" evidence="16">
    <location>
        <begin position="75"/>
        <end position="99"/>
    </location>
</feature>
<evidence type="ECO:0000256" key="2">
    <source>
        <dbReference type="ARBA" id="ARBA00009634"/>
    </source>
</evidence>
<evidence type="ECO:0000259" key="18">
    <source>
        <dbReference type="PROSITE" id="PS50104"/>
    </source>
</evidence>
<dbReference type="PROSITE" id="PS51450">
    <property type="entry name" value="LRR"/>
    <property type="match status" value="3"/>
</dbReference>
<keyword evidence="10 17" id="KW-0472">Membrane</keyword>
<dbReference type="EMBL" id="CADEAL010000571">
    <property type="protein sequence ID" value="CAB1422277.1"/>
    <property type="molecule type" value="Genomic_DNA"/>
</dbReference>
<feature type="domain" description="TIR" evidence="18">
    <location>
        <begin position="723"/>
        <end position="880"/>
    </location>
</feature>
<dbReference type="InterPro" id="IPR017241">
    <property type="entry name" value="Toll-like_receptor"/>
</dbReference>
<dbReference type="Pfam" id="PF13855">
    <property type="entry name" value="LRR_8"/>
    <property type="match status" value="1"/>
</dbReference>
<dbReference type="PRINTS" id="PR01537">
    <property type="entry name" value="INTRLKN1R1F"/>
</dbReference>
<dbReference type="SMART" id="SM00255">
    <property type="entry name" value="TIR"/>
    <property type="match status" value="1"/>
</dbReference>
<dbReference type="PIRSF" id="PIRSF037595">
    <property type="entry name" value="Toll-like_receptor"/>
    <property type="match status" value="1"/>
</dbReference>
<keyword evidence="3" id="KW-0399">Innate immunity</keyword>
<evidence type="ECO:0000256" key="13">
    <source>
        <dbReference type="ARBA" id="ARBA00023180"/>
    </source>
</evidence>
<keyword evidence="9 17" id="KW-1133">Transmembrane helix</keyword>
<evidence type="ECO:0000256" key="17">
    <source>
        <dbReference type="SAM" id="Phobius"/>
    </source>
</evidence>
<dbReference type="GO" id="GO:0045087">
    <property type="term" value="P:innate immune response"/>
    <property type="evidence" value="ECO:0007669"/>
    <property type="project" value="UniProtKB-KW"/>
</dbReference>
<organism evidence="19 20">
    <name type="scientific">Pleuronectes platessa</name>
    <name type="common">European plaice</name>
    <dbReference type="NCBI Taxonomy" id="8262"/>
    <lineage>
        <taxon>Eukaryota</taxon>
        <taxon>Metazoa</taxon>
        <taxon>Chordata</taxon>
        <taxon>Craniata</taxon>
        <taxon>Vertebrata</taxon>
        <taxon>Euteleostomi</taxon>
        <taxon>Actinopterygii</taxon>
        <taxon>Neopterygii</taxon>
        <taxon>Teleostei</taxon>
        <taxon>Neoteleostei</taxon>
        <taxon>Acanthomorphata</taxon>
        <taxon>Carangaria</taxon>
        <taxon>Pleuronectiformes</taxon>
        <taxon>Pleuronectoidei</taxon>
        <taxon>Pleuronectidae</taxon>
        <taxon>Pleuronectes</taxon>
    </lineage>
</organism>
<gene>
    <name evidence="19" type="ORF">PLEPLA_LOCUS10167</name>
</gene>
<evidence type="ECO:0000256" key="9">
    <source>
        <dbReference type="ARBA" id="ARBA00022989"/>
    </source>
</evidence>
<dbReference type="PROSITE" id="PS50104">
    <property type="entry name" value="TIR"/>
    <property type="match status" value="1"/>
</dbReference>
<evidence type="ECO:0000256" key="15">
    <source>
        <dbReference type="PIRSR" id="PIRSR037595-2"/>
    </source>
</evidence>
<dbReference type="InterPro" id="IPR000157">
    <property type="entry name" value="TIR_dom"/>
</dbReference>
<keyword evidence="14" id="KW-0395">Inflammatory response</keyword>
<keyword evidence="20" id="KW-1185">Reference proteome</keyword>
<sequence length="888" mass="99989">MRQRPAYLSSNVTEKLFIRRVFETRTKRTSRRHCGPSPVHTVVTLSSEISLPLETASVLCQFEFSHRSREAWDSRCSSSSSSSSSPCAGGQSSNPERPTCRGCDLRLSCDCTRGGFTHVPMVTGRALTLDLSFNNITMVTEDDLSGHLRLTALSLHGNRVSVIHPAAFDSLWSLEELDLSHNQLTSLNPAWFDQLGALLQLNLLHNPYRCVGSSPEFHGLVRLRRLAFGGPALEEIKMAALSGVTELETLTVHANNLSRYESGALADVWPLGRVTLSLHGPFLTDVALASAVLADVSDPETPLVLEDLHLRGNESVQPLRAAAGRRVRSMTFRNISVSDEAIVAVLEILDGVPVTIFSMDGVTLTGEGRWETASWVDTSSMDELLVRNVVVLDVFRFCSFLQLKFLLQFPRRVSVINSRIFVIPCATTGLLLNLQYLDLTDNLLTDLTLVETLCDGNGTMKDLRVLNISGNALKCLSTLSRLVEKLHKLTHLDISRTRYSSMPLACSWPSTLRYLNISGAKLTTTTPCLPTTLEVLDLSNNDLQGFTVALPVLRELHLSGNKFLRLPPGGWFPNLQTLTVQSNTLNMFLRSDLQSYRRLQNLQAGRNKFVCTCDFVAFFQSSIRGDEDVRLTDGAESYVCDSPFYLQGEPVGRVNLSIAMCHRVLFVSLSCGVALFVGVLVCILLWRLHALWYLRMMWAWLRAKHSSRRRRRLRDGSGSEALLSFDAFVSYSEKDAGWVETFLVPELEEPRENDEDSENRRAPRPLSLCLHKRDFLPGHWIMDNIMSAIERSRRTVFILSQNFVQSDWCRYELDFSHFWLFDEDARGEPAILVLLEPLSKDNVPKRFCKLRKLMSSTTYLEWPQEEESRAEFWRSLRNALKGDGEEDE</sequence>
<keyword evidence="7" id="KW-0677">Repeat</keyword>
<keyword evidence="13" id="KW-0325">Glycoprotein</keyword>
<evidence type="ECO:0000256" key="4">
    <source>
        <dbReference type="ARBA" id="ARBA00022614"/>
    </source>
</evidence>
<feature type="disulfide bond" evidence="15">
    <location>
        <begin position="506"/>
        <end position="528"/>
    </location>
</feature>
<dbReference type="GO" id="GO:0004888">
    <property type="term" value="F:transmembrane signaling receptor activity"/>
    <property type="evidence" value="ECO:0007669"/>
    <property type="project" value="InterPro"/>
</dbReference>
<evidence type="ECO:0000313" key="20">
    <source>
        <dbReference type="Proteomes" id="UP001153269"/>
    </source>
</evidence>
<dbReference type="SUPFAM" id="SSF52058">
    <property type="entry name" value="L domain-like"/>
    <property type="match status" value="2"/>
</dbReference>
<dbReference type="AlphaFoldDB" id="A0A9N7U146"/>
<dbReference type="InterPro" id="IPR035897">
    <property type="entry name" value="Toll_tir_struct_dom_sf"/>
</dbReference>
<dbReference type="Pfam" id="PF01582">
    <property type="entry name" value="TIR"/>
    <property type="match status" value="1"/>
</dbReference>
<dbReference type="PANTHER" id="PTHR24365:SF17">
    <property type="entry name" value="TOLL-LIKE RECEPTOR 2"/>
    <property type="match status" value="1"/>
</dbReference>
<name>A0A9N7U146_PLEPL</name>
<evidence type="ECO:0000256" key="16">
    <source>
        <dbReference type="SAM" id="MobiDB-lite"/>
    </source>
</evidence>
<dbReference type="Proteomes" id="UP001153269">
    <property type="component" value="Unassembled WGS sequence"/>
</dbReference>
<evidence type="ECO:0000256" key="7">
    <source>
        <dbReference type="ARBA" id="ARBA00022737"/>
    </source>
</evidence>
<evidence type="ECO:0000256" key="8">
    <source>
        <dbReference type="ARBA" id="ARBA00022859"/>
    </source>
</evidence>
<dbReference type="Gene3D" id="3.80.10.10">
    <property type="entry name" value="Ribonuclease Inhibitor"/>
    <property type="match status" value="1"/>
</dbReference>
<evidence type="ECO:0000256" key="3">
    <source>
        <dbReference type="ARBA" id="ARBA00022588"/>
    </source>
</evidence>
<dbReference type="InterPro" id="IPR032675">
    <property type="entry name" value="LRR_dom_sf"/>
</dbReference>
<evidence type="ECO:0000256" key="10">
    <source>
        <dbReference type="ARBA" id="ARBA00023136"/>
    </source>
</evidence>
<feature type="disulfide bond" evidence="15">
    <location>
        <begin position="425"/>
        <end position="454"/>
    </location>
</feature>
<keyword evidence="5 17" id="KW-0812">Transmembrane</keyword>
<keyword evidence="11 15" id="KW-1015">Disulfide bond</keyword>
<comment type="subcellular location">
    <subcellularLocation>
        <location evidence="1">Membrane</location>
        <topology evidence="1">Single-pass type I membrane protein</topology>
    </subcellularLocation>
</comment>
<comment type="caution">
    <text evidence="19">The sequence shown here is derived from an EMBL/GenBank/DDBJ whole genome shotgun (WGS) entry which is preliminary data.</text>
</comment>
<dbReference type="GO" id="GO:0042497">
    <property type="term" value="F:triacyl lipopeptide binding"/>
    <property type="evidence" value="ECO:0007669"/>
    <property type="project" value="TreeGrafter"/>
</dbReference>
<evidence type="ECO:0000313" key="19">
    <source>
        <dbReference type="EMBL" id="CAB1422277.1"/>
    </source>
</evidence>
<reference evidence="19" key="1">
    <citation type="submission" date="2020-03" db="EMBL/GenBank/DDBJ databases">
        <authorList>
            <person name="Weist P."/>
        </authorList>
    </citation>
    <scope>NUCLEOTIDE SEQUENCE</scope>
</reference>
<comment type="similarity">
    <text evidence="2">Belongs to the Toll-like receptor family.</text>
</comment>
<accession>A0A9N7U146</accession>
<keyword evidence="4" id="KW-0433">Leucine-rich repeat</keyword>
<feature type="transmembrane region" description="Helical" evidence="17">
    <location>
        <begin position="664"/>
        <end position="686"/>
    </location>
</feature>
<dbReference type="InterPro" id="IPR001611">
    <property type="entry name" value="Leu-rich_rpt"/>
</dbReference>
<protein>
    <recommendedName>
        <fullName evidence="18">TIR domain-containing protein</fullName>
    </recommendedName>
</protein>
<evidence type="ECO:0000256" key="11">
    <source>
        <dbReference type="ARBA" id="ARBA00023157"/>
    </source>
</evidence>
<proteinExistence type="inferred from homology"/>
<dbReference type="GO" id="GO:0043235">
    <property type="term" value="C:receptor complex"/>
    <property type="evidence" value="ECO:0007669"/>
    <property type="project" value="TreeGrafter"/>
</dbReference>
<dbReference type="PANTHER" id="PTHR24365">
    <property type="entry name" value="TOLL-LIKE RECEPTOR"/>
    <property type="match status" value="1"/>
</dbReference>
<dbReference type="FunFam" id="3.40.50.10140:FF:000001">
    <property type="entry name" value="Toll-like receptor 2"/>
    <property type="match status" value="1"/>
</dbReference>